<reference evidence="1" key="1">
    <citation type="journal article" date="2015" name="Nature">
        <title>Complex archaea that bridge the gap between prokaryotes and eukaryotes.</title>
        <authorList>
            <person name="Spang A."/>
            <person name="Saw J.H."/>
            <person name="Jorgensen S.L."/>
            <person name="Zaremba-Niedzwiedzka K."/>
            <person name="Martijn J."/>
            <person name="Lind A.E."/>
            <person name="van Eijk R."/>
            <person name="Schleper C."/>
            <person name="Guy L."/>
            <person name="Ettema T.J."/>
        </authorList>
    </citation>
    <scope>NUCLEOTIDE SEQUENCE</scope>
</reference>
<protein>
    <submittedName>
        <fullName evidence="1">Uncharacterized protein</fullName>
    </submittedName>
</protein>
<dbReference type="EMBL" id="LAZR01035100">
    <property type="protein sequence ID" value="KKL28433.1"/>
    <property type="molecule type" value="Genomic_DNA"/>
</dbReference>
<evidence type="ECO:0000313" key="1">
    <source>
        <dbReference type="EMBL" id="KKL28433.1"/>
    </source>
</evidence>
<comment type="caution">
    <text evidence="1">The sequence shown here is derived from an EMBL/GenBank/DDBJ whole genome shotgun (WGS) entry which is preliminary data.</text>
</comment>
<feature type="non-terminal residue" evidence="1">
    <location>
        <position position="52"/>
    </location>
</feature>
<proteinExistence type="predicted"/>
<sequence>MTKKPLGKVKILNKAEASIDLKVTMKDIVEAVVNDEENRLDELISATNEARA</sequence>
<organism evidence="1">
    <name type="scientific">marine sediment metagenome</name>
    <dbReference type="NCBI Taxonomy" id="412755"/>
    <lineage>
        <taxon>unclassified sequences</taxon>
        <taxon>metagenomes</taxon>
        <taxon>ecological metagenomes</taxon>
    </lineage>
</organism>
<dbReference type="AlphaFoldDB" id="A0A0F9EX90"/>
<gene>
    <name evidence="1" type="ORF">LCGC14_2375230</name>
</gene>
<name>A0A0F9EX90_9ZZZZ</name>
<accession>A0A0F9EX90</accession>